<organism evidence="1">
    <name type="scientific">uncultured Caudovirales phage</name>
    <dbReference type="NCBI Taxonomy" id="2100421"/>
    <lineage>
        <taxon>Viruses</taxon>
        <taxon>Duplodnaviria</taxon>
        <taxon>Heunggongvirae</taxon>
        <taxon>Uroviricota</taxon>
        <taxon>Caudoviricetes</taxon>
        <taxon>Peduoviridae</taxon>
        <taxon>Maltschvirus</taxon>
        <taxon>Maltschvirus maltsch</taxon>
    </lineage>
</organism>
<gene>
    <name evidence="1" type="ORF">UFOVP273_36</name>
</gene>
<sequence>MTAEKTKKWSEENTTNLLSLVGSESPVSAETVEAAATKLGVSPRSVASKLRQLDREVASLAKEKAPAFTADESTELSTFVQNNAGQFTYKEIAERFAGAKFTAKQIQGKLLALELTGSVKPTEKVEQARTYTAAEEAQFVSLANAGKFIEDIAAVLNKTVASVRGKALSLTRSGEISAIPKQRESHKVAVEDPVSALGDKLASMTVAEIATAVDKTERGIKTLLTRRGIKVADYDGAAKKVKADAKTANKAAA</sequence>
<evidence type="ECO:0000313" key="1">
    <source>
        <dbReference type="EMBL" id="CAB4134269.1"/>
    </source>
</evidence>
<reference evidence="1" key="1">
    <citation type="submission" date="2020-04" db="EMBL/GenBank/DDBJ databases">
        <authorList>
            <person name="Chiriac C."/>
            <person name="Salcher M."/>
            <person name="Ghai R."/>
            <person name="Kavagutti S V."/>
        </authorList>
    </citation>
    <scope>NUCLEOTIDE SEQUENCE</scope>
</reference>
<name>A0A6J5LRH9_9CAUD</name>
<dbReference type="EMBL" id="LR796284">
    <property type="protein sequence ID" value="CAB4134269.1"/>
    <property type="molecule type" value="Genomic_DNA"/>
</dbReference>
<proteinExistence type="predicted"/>
<protein>
    <recommendedName>
        <fullName evidence="2">D5 protein</fullName>
    </recommendedName>
</protein>
<evidence type="ECO:0008006" key="2">
    <source>
        <dbReference type="Google" id="ProtNLM"/>
    </source>
</evidence>
<accession>A0A6J5LRH9</accession>